<feature type="compositionally biased region" description="Basic residues" evidence="1">
    <location>
        <begin position="261"/>
        <end position="279"/>
    </location>
</feature>
<keyword evidence="3" id="KW-1185">Reference proteome</keyword>
<feature type="compositionally biased region" description="Low complexity" evidence="1">
    <location>
        <begin position="359"/>
        <end position="370"/>
    </location>
</feature>
<gene>
    <name evidence="2" type="ORF">C8A03DRAFT_13101</name>
</gene>
<proteinExistence type="predicted"/>
<organism evidence="2 3">
    <name type="scientific">Achaetomium macrosporum</name>
    <dbReference type="NCBI Taxonomy" id="79813"/>
    <lineage>
        <taxon>Eukaryota</taxon>
        <taxon>Fungi</taxon>
        <taxon>Dikarya</taxon>
        <taxon>Ascomycota</taxon>
        <taxon>Pezizomycotina</taxon>
        <taxon>Sordariomycetes</taxon>
        <taxon>Sordariomycetidae</taxon>
        <taxon>Sordariales</taxon>
        <taxon>Chaetomiaceae</taxon>
        <taxon>Achaetomium</taxon>
    </lineage>
</organism>
<accession>A0AAN7CF11</accession>
<feature type="region of interest" description="Disordered" evidence="1">
    <location>
        <begin position="261"/>
        <end position="481"/>
    </location>
</feature>
<dbReference type="EMBL" id="MU860037">
    <property type="protein sequence ID" value="KAK4240580.1"/>
    <property type="molecule type" value="Genomic_DNA"/>
</dbReference>
<name>A0AAN7CF11_9PEZI</name>
<protein>
    <submittedName>
        <fullName evidence="2">Uncharacterized protein</fullName>
    </submittedName>
</protein>
<evidence type="ECO:0000313" key="2">
    <source>
        <dbReference type="EMBL" id="KAK4240580.1"/>
    </source>
</evidence>
<dbReference type="AlphaFoldDB" id="A0AAN7CF11"/>
<sequence length="481" mass="52959">MAPDANADILGTLDRSTLLEFAALLRFDPPPAYTSSSPNNSAVLPQTWLDAQAYTIATTLSDELLARATAITNLSNSFTKLFRPNHHHFPILGGMKLCPAHKKLDFDLLTHCFTLLAAEVSVRCDVLRGYLCRLHPRSHNPATLAVIRDMVAALSGVASLYLSAEDFERYFGAASTKPEYRFLRVANGCPACVLAAVGGRREVLVALRGNILGRARGKQPRLLRLVEAWMEMFGGGLGVEAEMRRKSDALAGEVKAVRRLMHEKKVQRRARKGRSKSKRKGEGEGRSKHRGGMPAGVKIVGGVPMPQVRVDGDRRRQQQQLGSPPSYNYRAFGLDGAGGSDDLSGARRNEETGQWDIWSSSVSSSSSASSLTTDTELDANGEFIPARKHWPQTHRPSTATTQRDARRRESESIYSAAGAKADRPSSILRDAPCPSAYTDVRLDDDESVKIFLDPSQPSQPRNPRRQSQRSTSTNWADFYRE</sequence>
<evidence type="ECO:0000256" key="1">
    <source>
        <dbReference type="SAM" id="MobiDB-lite"/>
    </source>
</evidence>
<reference evidence="2" key="1">
    <citation type="journal article" date="2023" name="Mol. Phylogenet. Evol.">
        <title>Genome-scale phylogeny and comparative genomics of the fungal order Sordariales.</title>
        <authorList>
            <person name="Hensen N."/>
            <person name="Bonometti L."/>
            <person name="Westerberg I."/>
            <person name="Brannstrom I.O."/>
            <person name="Guillou S."/>
            <person name="Cros-Aarteil S."/>
            <person name="Calhoun S."/>
            <person name="Haridas S."/>
            <person name="Kuo A."/>
            <person name="Mondo S."/>
            <person name="Pangilinan J."/>
            <person name="Riley R."/>
            <person name="LaButti K."/>
            <person name="Andreopoulos B."/>
            <person name="Lipzen A."/>
            <person name="Chen C."/>
            <person name="Yan M."/>
            <person name="Daum C."/>
            <person name="Ng V."/>
            <person name="Clum A."/>
            <person name="Steindorff A."/>
            <person name="Ohm R.A."/>
            <person name="Martin F."/>
            <person name="Silar P."/>
            <person name="Natvig D.O."/>
            <person name="Lalanne C."/>
            <person name="Gautier V."/>
            <person name="Ament-Velasquez S.L."/>
            <person name="Kruys A."/>
            <person name="Hutchinson M.I."/>
            <person name="Powell A.J."/>
            <person name="Barry K."/>
            <person name="Miller A.N."/>
            <person name="Grigoriev I.V."/>
            <person name="Debuchy R."/>
            <person name="Gladieux P."/>
            <person name="Hiltunen Thoren M."/>
            <person name="Johannesson H."/>
        </authorList>
    </citation>
    <scope>NUCLEOTIDE SEQUENCE</scope>
    <source>
        <strain evidence="2">CBS 532.94</strain>
    </source>
</reference>
<evidence type="ECO:0000313" key="3">
    <source>
        <dbReference type="Proteomes" id="UP001303760"/>
    </source>
</evidence>
<comment type="caution">
    <text evidence="2">The sequence shown here is derived from an EMBL/GenBank/DDBJ whole genome shotgun (WGS) entry which is preliminary data.</text>
</comment>
<dbReference type="Proteomes" id="UP001303760">
    <property type="component" value="Unassembled WGS sequence"/>
</dbReference>
<reference evidence="2" key="2">
    <citation type="submission" date="2023-05" db="EMBL/GenBank/DDBJ databases">
        <authorList>
            <consortium name="Lawrence Berkeley National Laboratory"/>
            <person name="Steindorff A."/>
            <person name="Hensen N."/>
            <person name="Bonometti L."/>
            <person name="Westerberg I."/>
            <person name="Brannstrom I.O."/>
            <person name="Guillou S."/>
            <person name="Cros-Aarteil S."/>
            <person name="Calhoun S."/>
            <person name="Haridas S."/>
            <person name="Kuo A."/>
            <person name="Mondo S."/>
            <person name="Pangilinan J."/>
            <person name="Riley R."/>
            <person name="Labutti K."/>
            <person name="Andreopoulos B."/>
            <person name="Lipzen A."/>
            <person name="Chen C."/>
            <person name="Yanf M."/>
            <person name="Daum C."/>
            <person name="Ng V."/>
            <person name="Clum A."/>
            <person name="Ohm R."/>
            <person name="Martin F."/>
            <person name="Silar P."/>
            <person name="Natvig D."/>
            <person name="Lalanne C."/>
            <person name="Gautier V."/>
            <person name="Ament-Velasquez S.L."/>
            <person name="Kruys A."/>
            <person name="Hutchinson M.I."/>
            <person name="Powell A.J."/>
            <person name="Barry K."/>
            <person name="Miller A.N."/>
            <person name="Grigoriev I.V."/>
            <person name="Debuchy R."/>
            <person name="Gladieux P."/>
            <person name="Thoren M.H."/>
            <person name="Johannesson H."/>
        </authorList>
    </citation>
    <scope>NUCLEOTIDE SEQUENCE</scope>
    <source>
        <strain evidence="2">CBS 532.94</strain>
    </source>
</reference>